<name>A0A0M2HF61_MICTR</name>
<dbReference type="Gene3D" id="2.60.420.10">
    <property type="entry name" value="Maltose phosphorylase, domain 3"/>
    <property type="match status" value="1"/>
</dbReference>
<dbReference type="Gene3D" id="2.60.120.260">
    <property type="entry name" value="Galactose-binding domain-like"/>
    <property type="match status" value="2"/>
</dbReference>
<protein>
    <recommendedName>
        <fullName evidence="2">alpha-L-rhamnosidase</fullName>
        <ecNumber evidence="2">3.2.1.40</ecNumber>
    </recommendedName>
</protein>
<sequence>MTKAMMIAPDHPAEAAPLLRREFTLDPGHGPVDSAILRTSAQGVIEAWVNGIPSSDELLAPGWTSYEWRVRLVEHDVTTAVAERTVVALRLGNGWYRGWLGFTGQRAVYGDERAGYAELEIRFADGHVQRVGTDESWRAGTGEVLADDLYNGETIDARLRDRSWQRPGFDDAQWDAVHAVDVDPGRLVPRTSPPVRRLGERAVERVWTSPSGRTLVDFGQNLVGFVRVRVSGPAGSEIVLRHAEVLEGDELGTRPLRRAEATDRFVLSGGDDVFEPTLTFHGFRYAEVTGWPGELDPEALTAVVVGSDIRPTGTFACSDALLNQLHSNVVWGMKGNFLSVPTDCPQRDERLGWTGDLAVFAPTAAFLGDVEGFLADWLIDAELERQATPLRTVPVVVPNVMKHLETGFPEPGATAVWGDAAVWVPWALWTAYGHEQTLRDAYPLMTAHVRSVEAALAPDGAWDSGFQFGDWLDPDAPADDPGKSKAPAEVVATASAYRSAGLVAGAAAVLGAESDAAEFRALRDRIGVGFRTRYVHDGRVESDSATVYALAIVFGILDDADVQRAGDRLAELVREAGHRISTGFAGTPFILDALTSTGHLDDAYALLLQREVPSWLYPVTMGATTIWERWDSMLPDGSVNPGEMTSFNHYAFGAVADWMHRSIGGIAPLDPGYRRILVAPQPGGGLTWAEASLETPHGRAAVRWDADPELRLRVEVPAGVEAVLRLPGRADETLASGIHHR</sequence>
<evidence type="ECO:0000256" key="2">
    <source>
        <dbReference type="ARBA" id="ARBA00012652"/>
    </source>
</evidence>
<dbReference type="OrthoDB" id="9761045at2"/>
<dbReference type="PIRSF" id="PIRSF010631">
    <property type="entry name" value="A-rhamnsds"/>
    <property type="match status" value="1"/>
</dbReference>
<evidence type="ECO:0000256" key="1">
    <source>
        <dbReference type="ARBA" id="ARBA00001445"/>
    </source>
</evidence>
<feature type="domain" description="Alpha-L-rhamnosidase concanavalin-like" evidence="4">
    <location>
        <begin position="209"/>
        <end position="305"/>
    </location>
</feature>
<evidence type="ECO:0000256" key="3">
    <source>
        <dbReference type="ARBA" id="ARBA00022801"/>
    </source>
</evidence>
<dbReference type="RefSeq" id="WP_045298554.1">
    <property type="nucleotide sequence ID" value="NZ_JYJA01000033.1"/>
</dbReference>
<accession>A0A0M2HF61</accession>
<dbReference type="SUPFAM" id="SSF48208">
    <property type="entry name" value="Six-hairpin glycosidases"/>
    <property type="match status" value="1"/>
</dbReference>
<gene>
    <name evidence="8" type="ORF">RS82_01857</name>
</gene>
<dbReference type="InterPro" id="IPR008928">
    <property type="entry name" value="6-hairpin_glycosidase_sf"/>
</dbReference>
<evidence type="ECO:0000259" key="7">
    <source>
        <dbReference type="Pfam" id="PF17390"/>
    </source>
</evidence>
<dbReference type="Pfam" id="PF17389">
    <property type="entry name" value="Bac_rhamnosid6H"/>
    <property type="match status" value="1"/>
</dbReference>
<dbReference type="AlphaFoldDB" id="A0A0M2HF61"/>
<dbReference type="EC" id="3.2.1.40" evidence="2"/>
<feature type="domain" description="Alpha-L-rhamnosidase C-terminal" evidence="7">
    <location>
        <begin position="665"/>
        <end position="735"/>
    </location>
</feature>
<dbReference type="InterPro" id="IPR013737">
    <property type="entry name" value="Bac_rhamnosid_N"/>
</dbReference>
<evidence type="ECO:0000259" key="4">
    <source>
        <dbReference type="Pfam" id="PF05592"/>
    </source>
</evidence>
<dbReference type="Gene3D" id="1.50.10.10">
    <property type="match status" value="1"/>
</dbReference>
<evidence type="ECO:0000259" key="6">
    <source>
        <dbReference type="Pfam" id="PF17389"/>
    </source>
</evidence>
<comment type="catalytic activity">
    <reaction evidence="1">
        <text>Hydrolysis of terminal non-reducing alpha-L-rhamnose residues in alpha-L-rhamnosides.</text>
        <dbReference type="EC" id="3.2.1.40"/>
    </reaction>
</comment>
<dbReference type="Pfam" id="PF17390">
    <property type="entry name" value="Bac_rhamnosid_C"/>
    <property type="match status" value="1"/>
</dbReference>
<keyword evidence="3" id="KW-0378">Hydrolase</keyword>
<evidence type="ECO:0000313" key="8">
    <source>
        <dbReference type="EMBL" id="KJL42892.1"/>
    </source>
</evidence>
<proteinExistence type="predicted"/>
<reference evidence="8 9" key="1">
    <citation type="submission" date="2015-02" db="EMBL/GenBank/DDBJ databases">
        <title>Draft genome sequences of ten Microbacterium spp. with emphasis on heavy metal contaminated environments.</title>
        <authorList>
            <person name="Corretto E."/>
        </authorList>
    </citation>
    <scope>NUCLEOTIDE SEQUENCE [LARGE SCALE GENOMIC DNA]</scope>
    <source>
        <strain evidence="8 9">DSM 8608</strain>
    </source>
</reference>
<dbReference type="Pfam" id="PF08531">
    <property type="entry name" value="Bac_rhamnosid_N"/>
    <property type="match status" value="1"/>
</dbReference>
<feature type="domain" description="Bacterial alpha-L-rhamnosidase N-terminal" evidence="5">
    <location>
        <begin position="32"/>
        <end position="197"/>
    </location>
</feature>
<feature type="domain" description="Alpha-L-rhamnosidase six-hairpin glycosidase" evidence="6">
    <location>
        <begin position="312"/>
        <end position="663"/>
    </location>
</feature>
<dbReference type="PANTHER" id="PTHR33307">
    <property type="entry name" value="ALPHA-RHAMNOSIDASE (EUROFUNG)"/>
    <property type="match status" value="1"/>
</dbReference>
<comment type="caution">
    <text evidence="8">The sequence shown here is derived from an EMBL/GenBank/DDBJ whole genome shotgun (WGS) entry which is preliminary data.</text>
</comment>
<dbReference type="InterPro" id="IPR012341">
    <property type="entry name" value="6hp_glycosidase-like_sf"/>
</dbReference>
<dbReference type="PATRIC" id="fig|69370.6.peg.1889"/>
<dbReference type="Proteomes" id="UP000034098">
    <property type="component" value="Unassembled WGS sequence"/>
</dbReference>
<dbReference type="InterPro" id="IPR035398">
    <property type="entry name" value="Bac_rhamnosid_C"/>
</dbReference>
<evidence type="ECO:0000313" key="9">
    <source>
        <dbReference type="Proteomes" id="UP000034098"/>
    </source>
</evidence>
<organism evidence="8 9">
    <name type="scientific">Microbacterium trichothecenolyticum</name>
    <name type="common">Aureobacterium trichothecenolyticum</name>
    <dbReference type="NCBI Taxonomy" id="69370"/>
    <lineage>
        <taxon>Bacteria</taxon>
        <taxon>Bacillati</taxon>
        <taxon>Actinomycetota</taxon>
        <taxon>Actinomycetes</taxon>
        <taxon>Micrococcales</taxon>
        <taxon>Microbacteriaceae</taxon>
        <taxon>Microbacterium</taxon>
    </lineage>
</organism>
<dbReference type="GO" id="GO:0030596">
    <property type="term" value="F:alpha-L-rhamnosidase activity"/>
    <property type="evidence" value="ECO:0007669"/>
    <property type="project" value="UniProtKB-EC"/>
</dbReference>
<dbReference type="InterPro" id="IPR008902">
    <property type="entry name" value="Rhamnosid_concanavalin"/>
</dbReference>
<dbReference type="InterPro" id="IPR035396">
    <property type="entry name" value="Bac_rhamnosid6H"/>
</dbReference>
<dbReference type="Pfam" id="PF05592">
    <property type="entry name" value="Bac_rhamnosid"/>
    <property type="match status" value="1"/>
</dbReference>
<dbReference type="PANTHER" id="PTHR33307:SF6">
    <property type="entry name" value="ALPHA-RHAMNOSIDASE (EUROFUNG)-RELATED"/>
    <property type="match status" value="1"/>
</dbReference>
<evidence type="ECO:0000259" key="5">
    <source>
        <dbReference type="Pfam" id="PF08531"/>
    </source>
</evidence>
<keyword evidence="9" id="KW-1185">Reference proteome</keyword>
<dbReference type="InterPro" id="IPR016007">
    <property type="entry name" value="Alpha_rhamnosid"/>
</dbReference>
<dbReference type="GO" id="GO:0005975">
    <property type="term" value="P:carbohydrate metabolic process"/>
    <property type="evidence" value="ECO:0007669"/>
    <property type="project" value="InterPro"/>
</dbReference>
<dbReference type="EMBL" id="JYJA01000033">
    <property type="protein sequence ID" value="KJL42892.1"/>
    <property type="molecule type" value="Genomic_DNA"/>
</dbReference>